<keyword evidence="2" id="KW-0863">Zinc-finger</keyword>
<feature type="coiled-coil region" evidence="5">
    <location>
        <begin position="218"/>
        <end position="252"/>
    </location>
</feature>
<keyword evidence="3" id="KW-0862">Zinc</keyword>
<evidence type="ECO:0000313" key="8">
    <source>
        <dbReference type="EMBL" id="JAS26024.1"/>
    </source>
</evidence>
<organism evidence="8">
    <name type="scientific">Clastoptera arizonana</name>
    <name type="common">Arizona spittle bug</name>
    <dbReference type="NCBI Taxonomy" id="38151"/>
    <lineage>
        <taxon>Eukaryota</taxon>
        <taxon>Metazoa</taxon>
        <taxon>Ecdysozoa</taxon>
        <taxon>Arthropoda</taxon>
        <taxon>Hexapoda</taxon>
        <taxon>Insecta</taxon>
        <taxon>Pterygota</taxon>
        <taxon>Neoptera</taxon>
        <taxon>Paraneoptera</taxon>
        <taxon>Hemiptera</taxon>
        <taxon>Auchenorrhyncha</taxon>
        <taxon>Cercopoidea</taxon>
        <taxon>Clastopteridae</taxon>
        <taxon>Clastoptera</taxon>
    </lineage>
</organism>
<proteinExistence type="predicted"/>
<dbReference type="Pfam" id="PF18112">
    <property type="entry name" value="Zn-C2H2_12"/>
    <property type="match status" value="1"/>
</dbReference>
<evidence type="ECO:0000256" key="3">
    <source>
        <dbReference type="ARBA" id="ARBA00022833"/>
    </source>
</evidence>
<evidence type="ECO:0000256" key="5">
    <source>
        <dbReference type="SAM" id="Coils"/>
    </source>
</evidence>
<dbReference type="GO" id="GO:0008270">
    <property type="term" value="F:zinc ion binding"/>
    <property type="evidence" value="ECO:0007669"/>
    <property type="project" value="UniProtKB-KW"/>
</dbReference>
<dbReference type="InterPro" id="IPR041641">
    <property type="entry name" value="CALCOCO1/2_Zn_UBZ1"/>
</dbReference>
<dbReference type="AlphaFoldDB" id="A0A1B6DK04"/>
<feature type="coiled-coil region" evidence="5">
    <location>
        <begin position="34"/>
        <end position="94"/>
    </location>
</feature>
<evidence type="ECO:0000256" key="6">
    <source>
        <dbReference type="SAM" id="MobiDB-lite"/>
    </source>
</evidence>
<accession>A0A1B6DK04</accession>
<protein>
    <recommendedName>
        <fullName evidence="7">UBZ1-type domain-containing protein</fullName>
    </recommendedName>
</protein>
<name>A0A1B6DK04_9HEMI</name>
<keyword evidence="4 5" id="KW-0175">Coiled coil</keyword>
<feature type="region of interest" description="Disordered" evidence="6">
    <location>
        <begin position="1"/>
        <end position="22"/>
    </location>
</feature>
<gene>
    <name evidence="8" type="ORF">g.15959</name>
</gene>
<dbReference type="EMBL" id="GEDC01011274">
    <property type="protein sequence ID" value="JAS26024.1"/>
    <property type="molecule type" value="Transcribed_RNA"/>
</dbReference>
<evidence type="ECO:0000259" key="7">
    <source>
        <dbReference type="Pfam" id="PF18112"/>
    </source>
</evidence>
<evidence type="ECO:0000256" key="2">
    <source>
        <dbReference type="ARBA" id="ARBA00022771"/>
    </source>
</evidence>
<sequence>MSGDEEVNSEESGTVNPGRIPDNKASRYALQLALQTMRERCQHFQTRLSAVEEENLKLHLERLNCNINETKSDTARLEEQVAQLTRQKTQLTHHIFMVATENKQLWTRLSQLTEKNQSLGSHLTKISETLSNHSAADVTKPNESINIIQSCNREKKETNEESLEEISLKIMNNIKKEKMDLEQQYNQMVELQISTISMEDCEFTLQNSHGLEVEDLESEETEDLLQDIRRISEKLKEEKEMLRLQQEGLKAAFVVLSNAVKNCAPCLTCQKTKQDIPNSPFQPKTGFIPLQFEQQQRQIYEPPLSDMKKEVEEIPVDENSLLNFEDRICPLCSKFYHKTTKFEEFNEHVLSHFPKERDIDSLQGYEFIT</sequence>
<evidence type="ECO:0000256" key="4">
    <source>
        <dbReference type="ARBA" id="ARBA00023054"/>
    </source>
</evidence>
<feature type="domain" description="UBZ1-type" evidence="7">
    <location>
        <begin position="327"/>
        <end position="353"/>
    </location>
</feature>
<keyword evidence="1" id="KW-0479">Metal-binding</keyword>
<evidence type="ECO:0000256" key="1">
    <source>
        <dbReference type="ARBA" id="ARBA00022723"/>
    </source>
</evidence>
<reference evidence="8" key="1">
    <citation type="submission" date="2015-12" db="EMBL/GenBank/DDBJ databases">
        <title>De novo transcriptome assembly of four potential Pierce s Disease insect vectors from Arizona vineyards.</title>
        <authorList>
            <person name="Tassone E.E."/>
        </authorList>
    </citation>
    <scope>NUCLEOTIDE SEQUENCE</scope>
</reference>